<comment type="caution">
    <text evidence="1">The sequence shown here is derived from an EMBL/GenBank/DDBJ whole genome shotgun (WGS) entry which is preliminary data.</text>
</comment>
<reference evidence="1" key="1">
    <citation type="submission" date="2023-07" db="EMBL/GenBank/DDBJ databases">
        <title>Black Yeasts Isolated from many extreme environments.</title>
        <authorList>
            <person name="Coleine C."/>
            <person name="Stajich J.E."/>
            <person name="Selbmann L."/>
        </authorList>
    </citation>
    <scope>NUCLEOTIDE SEQUENCE</scope>
    <source>
        <strain evidence="1">CCFEE 5714</strain>
    </source>
</reference>
<accession>A0ACC3NS23</accession>
<protein>
    <submittedName>
        <fullName evidence="1">Uncharacterized protein</fullName>
    </submittedName>
</protein>
<dbReference type="EMBL" id="JAUTXU010000021">
    <property type="protein sequence ID" value="KAK3720654.1"/>
    <property type="molecule type" value="Genomic_DNA"/>
</dbReference>
<sequence length="204" mass="22092">MSGQQEVPTNAFAEVVRLMRNDLRPLVEEDTKTKTQEPDVATTEAMLGVRQSALAEDRQDKGTVTSVEASDEMSSRARAEFNKILISGAFTGHAINDYQNLCGAEESYPELLKQYVAKTGIQTRNSGLMTGSAFLQGMGKTGTALTAVLWYAERVAGTANSTAWELERKPTLIICPGGPVVTCESVGRRHPQAISRSILGPDAW</sequence>
<evidence type="ECO:0000313" key="1">
    <source>
        <dbReference type="EMBL" id="KAK3720654.1"/>
    </source>
</evidence>
<evidence type="ECO:0000313" key="2">
    <source>
        <dbReference type="Proteomes" id="UP001281147"/>
    </source>
</evidence>
<dbReference type="Proteomes" id="UP001281147">
    <property type="component" value="Unassembled WGS sequence"/>
</dbReference>
<name>A0ACC3NS23_9PEZI</name>
<gene>
    <name evidence="1" type="ORF">LTR37_003704</name>
</gene>
<keyword evidence="2" id="KW-1185">Reference proteome</keyword>
<organism evidence="1 2">
    <name type="scientific">Vermiconidia calcicola</name>
    <dbReference type="NCBI Taxonomy" id="1690605"/>
    <lineage>
        <taxon>Eukaryota</taxon>
        <taxon>Fungi</taxon>
        <taxon>Dikarya</taxon>
        <taxon>Ascomycota</taxon>
        <taxon>Pezizomycotina</taxon>
        <taxon>Dothideomycetes</taxon>
        <taxon>Dothideomycetidae</taxon>
        <taxon>Mycosphaerellales</taxon>
        <taxon>Extremaceae</taxon>
        <taxon>Vermiconidia</taxon>
    </lineage>
</organism>
<proteinExistence type="predicted"/>